<sequence>MDIPKYIGDVHPEEYIKEIRAYCNFKHITDEEEILKFSRMMIDSTIDISSEVKSCDQLINVLKEHVTFSIFKNSSRRKLHLLKYHLERDGGDTPKFIANFRSLCRDAEINDVEEQKNYLYYTLPNDFFRNEFIKHFDDIKAMNDLVVCFENTLNEYSKFILNGSAVALKHVVTGKYLSSSNKHYETGSKNQMVYCGQSLRDSNAVWTIRCFNSPELLPYESIIYLQHSNTNNYLEICTDRHNKSPVSGYTEVSCGANNNYSDYTWILEHSNSGPKEIYLKTHDVIILKNKYPDYFTNQHKEETLRSLDTVFTVGKDKKEEFQEVFAHSGKINENDEWCIELIE</sequence>
<organism evidence="4 5">
    <name type="scientific">Glomus cerebriforme</name>
    <dbReference type="NCBI Taxonomy" id="658196"/>
    <lineage>
        <taxon>Eukaryota</taxon>
        <taxon>Fungi</taxon>
        <taxon>Fungi incertae sedis</taxon>
        <taxon>Mucoromycota</taxon>
        <taxon>Glomeromycotina</taxon>
        <taxon>Glomeromycetes</taxon>
        <taxon>Glomerales</taxon>
        <taxon>Glomeraceae</taxon>
        <taxon>Glomus</taxon>
    </lineage>
</organism>
<evidence type="ECO:0000313" key="5">
    <source>
        <dbReference type="Proteomes" id="UP000265703"/>
    </source>
</evidence>
<protein>
    <recommendedName>
        <fullName evidence="3">MIR domain-containing protein</fullName>
    </recommendedName>
</protein>
<dbReference type="AlphaFoldDB" id="A0A397T2W3"/>
<gene>
    <name evidence="4" type="ORF">C1645_769890</name>
</gene>
<keyword evidence="1" id="KW-0732">Signal</keyword>
<evidence type="ECO:0000256" key="1">
    <source>
        <dbReference type="ARBA" id="ARBA00022729"/>
    </source>
</evidence>
<dbReference type="InterPro" id="IPR036300">
    <property type="entry name" value="MIR_dom_sf"/>
</dbReference>
<feature type="domain" description="MIR" evidence="3">
    <location>
        <begin position="214"/>
        <end position="270"/>
    </location>
</feature>
<evidence type="ECO:0000313" key="4">
    <source>
        <dbReference type="EMBL" id="RIA90437.1"/>
    </source>
</evidence>
<evidence type="ECO:0000259" key="3">
    <source>
        <dbReference type="PROSITE" id="PS50919"/>
    </source>
</evidence>
<dbReference type="SUPFAM" id="SSF82109">
    <property type="entry name" value="MIR domain"/>
    <property type="match status" value="1"/>
</dbReference>
<dbReference type="PANTHER" id="PTHR46809:SF2">
    <property type="entry name" value="GH21273P"/>
    <property type="match status" value="1"/>
</dbReference>
<evidence type="ECO:0000256" key="2">
    <source>
        <dbReference type="ARBA" id="ARBA00022737"/>
    </source>
</evidence>
<feature type="domain" description="MIR" evidence="3">
    <location>
        <begin position="157"/>
        <end position="211"/>
    </location>
</feature>
<keyword evidence="5" id="KW-1185">Reference proteome</keyword>
<dbReference type="CDD" id="cd23263">
    <property type="entry name" value="beta-trefoil_MIR"/>
    <property type="match status" value="1"/>
</dbReference>
<dbReference type="InterPro" id="IPR016093">
    <property type="entry name" value="MIR_motif"/>
</dbReference>
<dbReference type="SMART" id="SM00472">
    <property type="entry name" value="MIR"/>
    <property type="match status" value="2"/>
</dbReference>
<reference evidence="4 5" key="1">
    <citation type="submission" date="2018-06" db="EMBL/GenBank/DDBJ databases">
        <title>Comparative genomics reveals the genomic features of Rhizophagus irregularis, R. cerebriforme, R. diaphanum and Gigaspora rosea, and their symbiotic lifestyle signature.</title>
        <authorList>
            <person name="Morin E."/>
            <person name="San Clemente H."/>
            <person name="Chen E.C.H."/>
            <person name="De La Providencia I."/>
            <person name="Hainaut M."/>
            <person name="Kuo A."/>
            <person name="Kohler A."/>
            <person name="Murat C."/>
            <person name="Tang N."/>
            <person name="Roy S."/>
            <person name="Loubradou J."/>
            <person name="Henrissat B."/>
            <person name="Grigoriev I.V."/>
            <person name="Corradi N."/>
            <person name="Roux C."/>
            <person name="Martin F.M."/>
        </authorList>
    </citation>
    <scope>NUCLEOTIDE SEQUENCE [LARGE SCALE GENOMIC DNA]</scope>
    <source>
        <strain evidence="4 5">DAOM 227022</strain>
    </source>
</reference>
<comment type="caution">
    <text evidence="4">The sequence shown here is derived from an EMBL/GenBank/DDBJ whole genome shotgun (WGS) entry which is preliminary data.</text>
</comment>
<keyword evidence="2" id="KW-0677">Repeat</keyword>
<dbReference type="PANTHER" id="PTHR46809">
    <property type="entry name" value="STROMAL CELL-DERIVED FACTOR 2-LIKE PROTEIN"/>
    <property type="match status" value="1"/>
</dbReference>
<dbReference type="EMBL" id="QKYT01000181">
    <property type="protein sequence ID" value="RIA90437.1"/>
    <property type="molecule type" value="Genomic_DNA"/>
</dbReference>
<dbReference type="Gene3D" id="2.80.10.50">
    <property type="match status" value="1"/>
</dbReference>
<accession>A0A397T2W3</accession>
<dbReference type="PROSITE" id="PS50919">
    <property type="entry name" value="MIR"/>
    <property type="match status" value="2"/>
</dbReference>
<name>A0A397T2W3_9GLOM</name>
<dbReference type="OrthoDB" id="5588846at2759"/>
<proteinExistence type="predicted"/>
<dbReference type="Proteomes" id="UP000265703">
    <property type="component" value="Unassembled WGS sequence"/>
</dbReference>